<feature type="compositionally biased region" description="Polar residues" evidence="1">
    <location>
        <begin position="646"/>
        <end position="658"/>
    </location>
</feature>
<accession>A0A8E2ALK8</accession>
<feature type="domain" description="Fungal-type protein kinase" evidence="2">
    <location>
        <begin position="699"/>
        <end position="745"/>
    </location>
</feature>
<dbReference type="AlphaFoldDB" id="A0A8E2ALK8"/>
<keyword evidence="4" id="KW-1185">Reference proteome</keyword>
<protein>
    <recommendedName>
        <fullName evidence="2">Fungal-type protein kinase domain-containing protein</fullName>
    </recommendedName>
</protein>
<gene>
    <name evidence="3" type="ORF">OBBRIDRAFT_829444</name>
</gene>
<dbReference type="EMBL" id="KV722665">
    <property type="protein sequence ID" value="OCH84500.1"/>
    <property type="molecule type" value="Genomic_DNA"/>
</dbReference>
<dbReference type="Gene3D" id="1.10.510.10">
    <property type="entry name" value="Transferase(Phosphotransferase) domain 1"/>
    <property type="match status" value="1"/>
</dbReference>
<evidence type="ECO:0000313" key="4">
    <source>
        <dbReference type="Proteomes" id="UP000250043"/>
    </source>
</evidence>
<dbReference type="SUPFAM" id="SSF56112">
    <property type="entry name" value="Protein kinase-like (PK-like)"/>
    <property type="match status" value="1"/>
</dbReference>
<evidence type="ECO:0000259" key="2">
    <source>
        <dbReference type="Pfam" id="PF17667"/>
    </source>
</evidence>
<feature type="region of interest" description="Disordered" evidence="1">
    <location>
        <begin position="13"/>
        <end position="93"/>
    </location>
</feature>
<dbReference type="PANTHER" id="PTHR38248:SF2">
    <property type="entry name" value="FUNK1 11"/>
    <property type="match status" value="1"/>
</dbReference>
<feature type="region of interest" description="Disordered" evidence="1">
    <location>
        <begin position="640"/>
        <end position="707"/>
    </location>
</feature>
<dbReference type="InterPro" id="IPR011009">
    <property type="entry name" value="Kinase-like_dom_sf"/>
</dbReference>
<organism evidence="3 4">
    <name type="scientific">Obba rivulosa</name>
    <dbReference type="NCBI Taxonomy" id="1052685"/>
    <lineage>
        <taxon>Eukaryota</taxon>
        <taxon>Fungi</taxon>
        <taxon>Dikarya</taxon>
        <taxon>Basidiomycota</taxon>
        <taxon>Agaricomycotina</taxon>
        <taxon>Agaricomycetes</taxon>
        <taxon>Polyporales</taxon>
        <taxon>Gelatoporiaceae</taxon>
        <taxon>Obba</taxon>
    </lineage>
</organism>
<evidence type="ECO:0000313" key="3">
    <source>
        <dbReference type="EMBL" id="OCH84500.1"/>
    </source>
</evidence>
<dbReference type="Pfam" id="PF17667">
    <property type="entry name" value="Pkinase_fungal"/>
    <property type="match status" value="2"/>
</dbReference>
<proteinExistence type="predicted"/>
<sequence length="868" mass="98091">MDSFPSFFRYHLSRPCHDNNSSSSSSASYFDEDTDISASQTDKESYDDESRDEVMPLPLAESEGLPKCRQVTPPPRHAQSAPDGILGSTHHKQNLTSVKTRTGYMDAMVEKYLADNFPPITRRDCPIIDFIQHIYGIDVNHIHNPSNGPIYIAKDLVNKFCTAPNERRSYDMFFEIMTSLVNQMDVFKKRNKFLIVNGKERILESQFVKNKPDVLVTMVGKKKQQWRWQGAVFELGRDFKIAPVLEGDIKVDLGLILQECRESVSAGEKRKLGDFAQADAHSDPKRAKFDVKTPAEDVNKAGESSMRHSVDVTQAEGLKQFTGKEKQTLKYINQLMSSGVRSYATVVLVQTTTVTIWYCDRVGLIISQPFDFVKDPHYLALLSAALVTADLPHFGVLPFLHFPDSKYTTFRGAVFKLETAKDADGEDLPGGVEFAVNETSSRTLHNGFGAVGRGTAVLPLKIPPALMVRLGSEDPNAMAKVAWPLIERPAEASLIKIIRSKLKGHAKGSNYLRHVPEVICFTEHTMRDLGLPRDKMRHAMLPDGHERICRIMVVKTYLPLRMVNSIDEFKTIFIGVVQGHHWVWEVAEVLHRDISSENIMFYRAGSEAVGILNDWDHAAEKDNIAINEFNFVEAINETRERRARKTGQTTASSDGQQISSLPPPVSPTVSSDDRQTPALPLAAPSELAADDESTRKPQTSAAKQARYRTGTGPFMTIELLSAGIIPFHRYRFDLESFLYVLVWFCVGFDPKTHEVNILEDWQHTDYSTIVGRKSVFLSKPLEREKVFDAALDEDYRRLCYTWAAPLCALFQKVQKQITELDTHVLECSENRPEEEQQYLEEWTRTAAGFERAREEAISYEKFIRVLGV</sequence>
<dbReference type="OrthoDB" id="5584477at2759"/>
<feature type="compositionally biased region" description="Low complexity" evidence="1">
    <location>
        <begin position="677"/>
        <end position="687"/>
    </location>
</feature>
<feature type="domain" description="Fungal-type protein kinase" evidence="2">
    <location>
        <begin position="319"/>
        <end position="622"/>
    </location>
</feature>
<evidence type="ECO:0000256" key="1">
    <source>
        <dbReference type="SAM" id="MobiDB-lite"/>
    </source>
</evidence>
<dbReference type="InterPro" id="IPR040976">
    <property type="entry name" value="Pkinase_fungal"/>
</dbReference>
<dbReference type="Proteomes" id="UP000250043">
    <property type="component" value="Unassembled WGS sequence"/>
</dbReference>
<name>A0A8E2ALK8_9APHY</name>
<reference evidence="3 4" key="1">
    <citation type="submission" date="2016-07" db="EMBL/GenBank/DDBJ databases">
        <title>Draft genome of the white-rot fungus Obba rivulosa 3A-2.</title>
        <authorList>
            <consortium name="DOE Joint Genome Institute"/>
            <person name="Miettinen O."/>
            <person name="Riley R."/>
            <person name="Acob R."/>
            <person name="Barry K."/>
            <person name="Cullen D."/>
            <person name="De Vries R."/>
            <person name="Hainaut M."/>
            <person name="Hatakka A."/>
            <person name="Henrissat B."/>
            <person name="Hilden K."/>
            <person name="Kuo R."/>
            <person name="Labutti K."/>
            <person name="Lipzen A."/>
            <person name="Makela M.R."/>
            <person name="Sandor L."/>
            <person name="Spatafora J.W."/>
            <person name="Grigoriev I.V."/>
            <person name="Hibbett D.S."/>
        </authorList>
    </citation>
    <scope>NUCLEOTIDE SEQUENCE [LARGE SCALE GENOMIC DNA]</scope>
    <source>
        <strain evidence="3 4">3A-2</strain>
    </source>
</reference>
<dbReference type="PANTHER" id="PTHR38248">
    <property type="entry name" value="FUNK1 6"/>
    <property type="match status" value="1"/>
</dbReference>